<evidence type="ECO:0000313" key="3">
    <source>
        <dbReference type="EMBL" id="MBI5252636.1"/>
    </source>
</evidence>
<dbReference type="Gene3D" id="3.90.550.10">
    <property type="entry name" value="Spore Coat Polysaccharide Biosynthesis Protein SpsA, Chain A"/>
    <property type="match status" value="1"/>
</dbReference>
<dbReference type="Pfam" id="PF13847">
    <property type="entry name" value="Methyltransf_31"/>
    <property type="match status" value="1"/>
</dbReference>
<comment type="caution">
    <text evidence="3">The sequence shown here is derived from an EMBL/GenBank/DDBJ whole genome shotgun (WGS) entry which is preliminary data.</text>
</comment>
<dbReference type="Proteomes" id="UP000807825">
    <property type="component" value="Unassembled WGS sequence"/>
</dbReference>
<proteinExistence type="predicted"/>
<dbReference type="InterPro" id="IPR001173">
    <property type="entry name" value="Glyco_trans_2-like"/>
</dbReference>
<dbReference type="InterPro" id="IPR029063">
    <property type="entry name" value="SAM-dependent_MTases_sf"/>
</dbReference>
<dbReference type="AlphaFoldDB" id="A0A9D6V5S5"/>
<sequence length="476" mass="53981">MTDAKSSYTTQRRNHWGLVASSLSEDPGWNRLYHRRLAEIYQSLIPPGLSVLELGCGQGDLLASLNPSEGVGIDFSGEMIRAAKHKHPGLRFIESDVHDFEWPEKFDVIILSDLVNDVWDVQTVFQNMRGLCDSHTRIIINTYSRLWELPLAAVRRLKLAKPLLNQNWLTVEDINNLLQLSDLEMIRNWSEVLCPFQIPIVEPFCNKFLAKLWPFRHGALTNFVVARPAATNDARQDKPLVSVIVPARNEAGNIPEIFSRAPEMGRGTQLVFVEGHSTDDTYATIQREISANPHRNCKLLRQSGEGKGDAVRLGFDHADGDVLMILDADLTVRPEDLPRFCNALLSGKGDFINGVRLVYPMENHAMRFANQVGNKMFSLIFSWLLGQPIKDTLCGTKVLWKRDYKVTADNRSYFGTIDPFGDFDLILGAARLNLKIIDLPVRYGDRKYGDTNIRRWQHGLLLLRMAVRAAFKLKFV</sequence>
<dbReference type="PANTHER" id="PTHR10859">
    <property type="entry name" value="GLYCOSYL TRANSFERASE"/>
    <property type="match status" value="1"/>
</dbReference>
<protein>
    <submittedName>
        <fullName evidence="3">Glycosyltransferase</fullName>
    </submittedName>
</protein>
<gene>
    <name evidence="3" type="ORF">HY912_24330</name>
</gene>
<dbReference type="GO" id="GO:0006487">
    <property type="term" value="P:protein N-linked glycosylation"/>
    <property type="evidence" value="ECO:0007669"/>
    <property type="project" value="TreeGrafter"/>
</dbReference>
<reference evidence="3" key="1">
    <citation type="submission" date="2020-07" db="EMBL/GenBank/DDBJ databases">
        <title>Huge and variable diversity of episymbiotic CPR bacteria and DPANN archaea in groundwater ecosystems.</title>
        <authorList>
            <person name="He C.Y."/>
            <person name="Keren R."/>
            <person name="Whittaker M."/>
            <person name="Farag I.F."/>
            <person name="Doudna J."/>
            <person name="Cate J.H.D."/>
            <person name="Banfield J.F."/>
        </authorList>
    </citation>
    <scope>NUCLEOTIDE SEQUENCE</scope>
    <source>
        <strain evidence="3">NC_groundwater_1664_Pr3_B-0.1um_52_9</strain>
    </source>
</reference>
<dbReference type="SUPFAM" id="SSF53335">
    <property type="entry name" value="S-adenosyl-L-methionine-dependent methyltransferases"/>
    <property type="match status" value="1"/>
</dbReference>
<organism evidence="3 4">
    <name type="scientific">Desulfomonile tiedjei</name>
    <dbReference type="NCBI Taxonomy" id="2358"/>
    <lineage>
        <taxon>Bacteria</taxon>
        <taxon>Pseudomonadati</taxon>
        <taxon>Thermodesulfobacteriota</taxon>
        <taxon>Desulfomonilia</taxon>
        <taxon>Desulfomonilales</taxon>
        <taxon>Desulfomonilaceae</taxon>
        <taxon>Desulfomonile</taxon>
    </lineage>
</organism>
<dbReference type="InterPro" id="IPR029044">
    <property type="entry name" value="Nucleotide-diphossugar_trans"/>
</dbReference>
<evidence type="ECO:0000259" key="1">
    <source>
        <dbReference type="Pfam" id="PF00535"/>
    </source>
</evidence>
<dbReference type="InterPro" id="IPR025714">
    <property type="entry name" value="Methyltranfer_dom"/>
</dbReference>
<evidence type="ECO:0000313" key="4">
    <source>
        <dbReference type="Proteomes" id="UP000807825"/>
    </source>
</evidence>
<feature type="domain" description="Glycosyltransferase 2-like" evidence="1">
    <location>
        <begin position="242"/>
        <end position="372"/>
    </location>
</feature>
<dbReference type="Pfam" id="PF00535">
    <property type="entry name" value="Glycos_transf_2"/>
    <property type="match status" value="1"/>
</dbReference>
<dbReference type="CDD" id="cd04179">
    <property type="entry name" value="DPM_DPG-synthase_like"/>
    <property type="match status" value="1"/>
</dbReference>
<dbReference type="CDD" id="cd02440">
    <property type="entry name" value="AdoMet_MTases"/>
    <property type="match status" value="1"/>
</dbReference>
<dbReference type="PANTHER" id="PTHR10859:SF91">
    <property type="entry name" value="DOLICHYL-PHOSPHATE BETA-GLUCOSYLTRANSFERASE"/>
    <property type="match status" value="1"/>
</dbReference>
<dbReference type="SUPFAM" id="SSF53448">
    <property type="entry name" value="Nucleotide-diphospho-sugar transferases"/>
    <property type="match status" value="1"/>
</dbReference>
<name>A0A9D6V5S5_9BACT</name>
<feature type="domain" description="Methyltransferase" evidence="2">
    <location>
        <begin position="47"/>
        <end position="156"/>
    </location>
</feature>
<accession>A0A9D6V5S5</accession>
<evidence type="ECO:0000259" key="2">
    <source>
        <dbReference type="Pfam" id="PF13847"/>
    </source>
</evidence>
<dbReference type="EMBL" id="JACRDE010000631">
    <property type="protein sequence ID" value="MBI5252636.1"/>
    <property type="molecule type" value="Genomic_DNA"/>
</dbReference>
<dbReference type="Gene3D" id="3.40.50.150">
    <property type="entry name" value="Vaccinia Virus protein VP39"/>
    <property type="match status" value="1"/>
</dbReference>